<reference evidence="2 3" key="1">
    <citation type="submission" date="2016-10" db="EMBL/GenBank/DDBJ databases">
        <authorList>
            <person name="Varghese N."/>
            <person name="Submissions S."/>
        </authorList>
    </citation>
    <scope>NUCLEOTIDE SEQUENCE [LARGE SCALE GENOMIC DNA]</scope>
    <source>
        <strain evidence="2 3">FF3</strain>
    </source>
</reference>
<name>A0A975ZMB8_9RHOB</name>
<evidence type="ECO:0000313" key="3">
    <source>
        <dbReference type="Proteomes" id="UP000182932"/>
    </source>
</evidence>
<dbReference type="GO" id="GO:0003677">
    <property type="term" value="F:DNA binding"/>
    <property type="evidence" value="ECO:0007669"/>
    <property type="project" value="UniProtKB-KW"/>
</dbReference>
<dbReference type="Proteomes" id="UP000182932">
    <property type="component" value="Unassembled WGS sequence"/>
</dbReference>
<keyword evidence="3" id="KW-1185">Reference proteome</keyword>
<accession>A0A975ZMB8</accession>
<comment type="caution">
    <text evidence="2">The sequence shown here is derived from an EMBL/GenBank/DDBJ whole genome shotgun (WGS) entry which is preliminary data.</text>
</comment>
<evidence type="ECO:0000259" key="1">
    <source>
        <dbReference type="Pfam" id="PF09836"/>
    </source>
</evidence>
<dbReference type="RefSeq" id="WP_074835369.1">
    <property type="nucleotide sequence ID" value="NZ_FNYY01000002.1"/>
</dbReference>
<dbReference type="Pfam" id="PF09836">
    <property type="entry name" value="DUF2063"/>
    <property type="match status" value="1"/>
</dbReference>
<protein>
    <submittedName>
        <fullName evidence="2">DNA-binding domain-containing protein</fullName>
    </submittedName>
</protein>
<dbReference type="EMBL" id="FNYY01000002">
    <property type="protein sequence ID" value="SEI95476.1"/>
    <property type="molecule type" value="Genomic_DNA"/>
</dbReference>
<evidence type="ECO:0000313" key="2">
    <source>
        <dbReference type="EMBL" id="SEI95476.1"/>
    </source>
</evidence>
<sequence length="250" mass="26823">MTTEAAFRQALLDGAAPLPQGLVDGSGRPAGRRYDVYRNNIATSLGEALATGFPAVAKLLGEANFKAVAARYLRAEPPRSPRMMYYGSGFGDFLDGFEPLAKYPYLGDVARLEFALRESYHAADAAPLAAEALALDPEALMALRLQLAPTVRLLRSRFPVVSIWRFNMLPDSPKPAPVAEDALILRPEFDPVPHALPDGGATFLAALRADRTLGQAYEAALDQTPEFDLGAVLSLLLSGNALTDLKKGTP</sequence>
<organism evidence="2 3">
    <name type="scientific">Marinovum algicola</name>
    <dbReference type="NCBI Taxonomy" id="42444"/>
    <lineage>
        <taxon>Bacteria</taxon>
        <taxon>Pseudomonadati</taxon>
        <taxon>Pseudomonadota</taxon>
        <taxon>Alphaproteobacteria</taxon>
        <taxon>Rhodobacterales</taxon>
        <taxon>Roseobacteraceae</taxon>
        <taxon>Marinovum</taxon>
    </lineage>
</organism>
<dbReference type="Gene3D" id="1.10.150.690">
    <property type="entry name" value="DUF2063"/>
    <property type="match status" value="1"/>
</dbReference>
<dbReference type="InterPro" id="IPR018640">
    <property type="entry name" value="DUF2063"/>
</dbReference>
<feature type="domain" description="Putative DNA-binding" evidence="1">
    <location>
        <begin position="4"/>
        <end position="94"/>
    </location>
</feature>
<dbReference type="GeneID" id="80817319"/>
<dbReference type="InterPro" id="IPR044922">
    <property type="entry name" value="DUF2063_N_sf"/>
</dbReference>
<proteinExistence type="predicted"/>
<gene>
    <name evidence="2" type="ORF">SAMN04487940_102468</name>
</gene>
<keyword evidence="2" id="KW-0238">DNA-binding</keyword>
<dbReference type="AlphaFoldDB" id="A0A975ZMB8"/>